<dbReference type="GO" id="GO:0016020">
    <property type="term" value="C:membrane"/>
    <property type="evidence" value="ECO:0007669"/>
    <property type="project" value="InterPro"/>
</dbReference>
<feature type="transmembrane region" description="Helical" evidence="1">
    <location>
        <begin position="80"/>
        <end position="105"/>
    </location>
</feature>
<dbReference type="eggNOG" id="COG3030">
    <property type="taxonomic scope" value="Bacteria"/>
</dbReference>
<dbReference type="PANTHER" id="PTHR35335:SF1">
    <property type="entry name" value="UPF0716 PROTEIN FXSA"/>
    <property type="match status" value="1"/>
</dbReference>
<dbReference type="OrthoDB" id="3400651at2"/>
<dbReference type="RefSeq" id="WP_014444862.1">
    <property type="nucleotide sequence ID" value="NC_017093.1"/>
</dbReference>
<dbReference type="NCBIfam" id="NF008528">
    <property type="entry name" value="PRK11463.1-2"/>
    <property type="match status" value="1"/>
</dbReference>
<keyword evidence="1" id="KW-1133">Transmembrane helix</keyword>
<reference evidence="2 3" key="1">
    <citation type="submission" date="2012-02" db="EMBL/GenBank/DDBJ databases">
        <title>Complete genome sequence of Actinoplanes missouriensis 431 (= NBRC 102363).</title>
        <authorList>
            <person name="Ohnishi Y."/>
            <person name="Ishikawa J."/>
            <person name="Sekine M."/>
            <person name="Hosoyama A."/>
            <person name="Harada T."/>
            <person name="Narita H."/>
            <person name="Hata T."/>
            <person name="Konno Y."/>
            <person name="Tutikane K."/>
            <person name="Fujita N."/>
            <person name="Horinouchi S."/>
            <person name="Hayakawa M."/>
        </authorList>
    </citation>
    <scope>NUCLEOTIDE SEQUENCE [LARGE SCALE GENOMIC DNA]</scope>
    <source>
        <strain evidence="3">ATCC 14538 / DSM 43046 / CBS 188.64 / JCM 3121 / NBRC 102363 / NCIMB 12654 / NRRL B-3342 / UNCC 431</strain>
    </source>
</reference>
<evidence type="ECO:0000256" key="1">
    <source>
        <dbReference type="SAM" id="Phobius"/>
    </source>
</evidence>
<feature type="transmembrane region" description="Helical" evidence="1">
    <location>
        <begin position="33"/>
        <end position="51"/>
    </location>
</feature>
<organism evidence="2 3">
    <name type="scientific">Actinoplanes missouriensis (strain ATCC 14538 / DSM 43046 / CBS 188.64 / JCM 3121 / NBRC 102363 / NCIMB 12654 / NRRL B-3342 / UNCC 431)</name>
    <dbReference type="NCBI Taxonomy" id="512565"/>
    <lineage>
        <taxon>Bacteria</taxon>
        <taxon>Bacillati</taxon>
        <taxon>Actinomycetota</taxon>
        <taxon>Actinomycetes</taxon>
        <taxon>Micromonosporales</taxon>
        <taxon>Micromonosporaceae</taxon>
        <taxon>Actinoplanes</taxon>
    </lineage>
</organism>
<gene>
    <name evidence="2" type="ordered locus">AMIS_47530</name>
</gene>
<keyword evidence="3" id="KW-1185">Reference proteome</keyword>
<feature type="transmembrane region" description="Helical" evidence="1">
    <location>
        <begin position="7"/>
        <end position="27"/>
    </location>
</feature>
<keyword evidence="1" id="KW-0472">Membrane</keyword>
<evidence type="ECO:0000313" key="2">
    <source>
        <dbReference type="EMBL" id="BAL89973.1"/>
    </source>
</evidence>
<dbReference type="STRING" id="512565.AMIS_47530"/>
<dbReference type="PANTHER" id="PTHR35335">
    <property type="entry name" value="UPF0716 PROTEIN FXSA"/>
    <property type="match status" value="1"/>
</dbReference>
<dbReference type="Proteomes" id="UP000007882">
    <property type="component" value="Chromosome"/>
</dbReference>
<dbReference type="InterPro" id="IPR007313">
    <property type="entry name" value="FxsA"/>
</dbReference>
<name>I0HAD6_ACTM4</name>
<dbReference type="KEGG" id="ams:AMIS_47530"/>
<accession>I0HAD6</accession>
<keyword evidence="1" id="KW-0812">Transmembrane</keyword>
<proteinExistence type="predicted"/>
<protein>
    <submittedName>
        <fullName evidence="2">Putative membrane protein</fullName>
    </submittedName>
</protein>
<evidence type="ECO:0000313" key="3">
    <source>
        <dbReference type="Proteomes" id="UP000007882"/>
    </source>
</evidence>
<dbReference type="AlphaFoldDB" id="I0HAD6"/>
<dbReference type="Pfam" id="PF04186">
    <property type="entry name" value="FxsA"/>
    <property type="match status" value="1"/>
</dbReference>
<dbReference type="EMBL" id="AP012319">
    <property type="protein sequence ID" value="BAL89973.1"/>
    <property type="molecule type" value="Genomic_DNA"/>
</dbReference>
<sequence length="172" mass="18231">MRRNRLAYVPLAVPLWALAEILVFVAVSHAIGAGWAVLLLAVFTLAGFALLRREGIKGWRSFQEAARENRPPGAEVANSLAGLGGALLLTMPGFLSGVIGVFLLVPPGRVLARRGIERFAERSLGGAATSDLFGPRKVRVHSGAPVTVVVVDEEQQGPGRTPPPAIEGEIIR</sequence>
<dbReference type="PATRIC" id="fig|512565.3.peg.4742"/>
<dbReference type="HOGENOM" id="CLU_085083_2_1_11"/>